<evidence type="ECO:0000256" key="5">
    <source>
        <dbReference type="SAM" id="MobiDB-lite"/>
    </source>
</evidence>
<dbReference type="Pfam" id="PF06087">
    <property type="entry name" value="Tyr-DNA_phospho"/>
    <property type="match status" value="2"/>
</dbReference>
<dbReference type="InterPro" id="IPR008984">
    <property type="entry name" value="SMAD_FHA_dom_sf"/>
</dbReference>
<sequence length="1097" mass="121652">MEIQCPSKRRRSEKEEPPQSPSPSSSSSSRIRIWANPRLGFFHLRLLFRSGHGDGDELLFLRSDRVYTLGRDRRRCDIVLGGRRVSRRHCRVLLDGSDRKLRLFDGCDRSGSRQARVSSNGVFVNGRRLRGGVAAELEVGDEVLLGSRRGCRVMCGFLVEKVAFFDPYDSSFSKMNFVSELGLDDPVSRAKSLLSQLRGILKSSDPVSYLMSPLHLFHGKRGASILGSQTPQSNLKCSNPKTVGLNEPNQNPLVNNVDGKHNFSPSIEIEQNVHQAPPIEGAGEPNQNLIANSDVGNQSLHQIVQIEHSIRQAHPIDTAVEPNHSLIATNEATNQSSRQIVEIEQKAHQNEDLGVGCSSDGKTFFLNRLKSVNTGAPDQCAGVTLPQLLYPIEGLLRVFIATFTCDVSWFLSCCKIPNHLPVTIACHSGTRCWSASSESRTSTPYFSHPNLLLVYPQFPEVIAFGKDRKKQGVACHHPKLIVLQREDSIRVVVTSANLVSKQCTDLLYILCIHSLICNRPVWQWNHVTNTVWWQDFPRRTSPNYSTLFGTTEESETDFAAQLAGFIASLITDVPNQAHWIEVLTKYDFGGARGHLVASVPGVHAKSPPYLETNYCLSAKQILHSKSVSSLYLGSVQASVVGLSHRFRASTDSTGAQVKTLFSVLGKCQENTNGTIEVLLKRNMNIPVDANAVSVLVADLDDFSEEGSIQLGFLPREVAKWVSPLSDIGFFNFSALIYPKEALAAAFGGTNPRVQLILYGPNFSDISKLIQEEHFASLCSLLASLKRCLGLWRLQEVLSRYKWPESLETDFLYGSSSVGTSISPQFLSTFSAAAGKKSFPYPDSDESDPEWGCWTVNHEIRNPSIKLLFPTIERVKTGACGIQLSRYLLSLSEKTWQRLRTTGIFHDAIPYPCDRVGYPMHVKVARRRFKSKLGTHSFGWTYCGSHNFSPAAWGQSVFPSSESNAIGAAANTAAAEPKLHICNYELGIILIAHPSDKSKETGGKMLDLDDITLPFVIPAPKYQNGDRPATAQAMREAWAKIAVLQREASLAVSLEEMNEDIPDEEEEMFEASDYVDGEREEEKIYAEMLWSQVDSSEN</sequence>
<protein>
    <recommendedName>
        <fullName evidence="6">FHA domain-containing protein</fullName>
    </recommendedName>
</protein>
<accession>A0A199VHI4</accession>
<comment type="caution">
    <text evidence="7">The sequence shown here is derived from an EMBL/GenBank/DDBJ whole genome shotgun (WGS) entry which is preliminary data.</text>
</comment>
<keyword evidence="2" id="KW-0378">Hydrolase</keyword>
<dbReference type="SMART" id="SM00240">
    <property type="entry name" value="FHA"/>
    <property type="match status" value="1"/>
</dbReference>
<organism evidence="7 8">
    <name type="scientific">Ananas comosus</name>
    <name type="common">Pineapple</name>
    <name type="synonym">Ananas ananas</name>
    <dbReference type="NCBI Taxonomy" id="4615"/>
    <lineage>
        <taxon>Eukaryota</taxon>
        <taxon>Viridiplantae</taxon>
        <taxon>Streptophyta</taxon>
        <taxon>Embryophyta</taxon>
        <taxon>Tracheophyta</taxon>
        <taxon>Spermatophyta</taxon>
        <taxon>Magnoliopsida</taxon>
        <taxon>Liliopsida</taxon>
        <taxon>Poales</taxon>
        <taxon>Bromeliaceae</taxon>
        <taxon>Bromelioideae</taxon>
        <taxon>Ananas</taxon>
    </lineage>
</organism>
<reference evidence="7 8" key="1">
    <citation type="journal article" date="2016" name="DNA Res.">
        <title>The draft genome of MD-2 pineapple using hybrid error correction of long reads.</title>
        <authorList>
            <person name="Redwan R.M."/>
            <person name="Saidin A."/>
            <person name="Kumar S.V."/>
        </authorList>
    </citation>
    <scope>NUCLEOTIDE SEQUENCE [LARGE SCALE GENOMIC DNA]</scope>
    <source>
        <strain evidence="8">cv. MD2</strain>
        <tissue evidence="7">Leaf</tissue>
    </source>
</reference>
<dbReference type="PANTHER" id="PTHR12415">
    <property type="entry name" value="TYROSYL-DNA PHOSPHODIESTERASE 1"/>
    <property type="match status" value="1"/>
</dbReference>
<dbReference type="InterPro" id="IPR010347">
    <property type="entry name" value="Tdp1"/>
</dbReference>
<evidence type="ECO:0000313" key="7">
    <source>
        <dbReference type="EMBL" id="OAY76220.1"/>
    </source>
</evidence>
<keyword evidence="1" id="KW-0479">Metal-binding</keyword>
<evidence type="ECO:0000256" key="3">
    <source>
        <dbReference type="PIRSR" id="PIRSR610347-1"/>
    </source>
</evidence>
<dbReference type="Gene3D" id="3.30.70.2330">
    <property type="match status" value="1"/>
</dbReference>
<gene>
    <name evidence="7" type="ORF">ACMD2_16412</name>
</gene>
<dbReference type="CDD" id="cd09122">
    <property type="entry name" value="PLDc_Tdp1_1"/>
    <property type="match status" value="1"/>
</dbReference>
<name>A0A199VHI4_ANACO</name>
<feature type="active site" description="Nucleophile" evidence="3">
    <location>
        <position position="477"/>
    </location>
</feature>
<dbReference type="GO" id="GO:0005634">
    <property type="term" value="C:nucleus"/>
    <property type="evidence" value="ECO:0007669"/>
    <property type="project" value="InterPro"/>
</dbReference>
<dbReference type="InterPro" id="IPR014905">
    <property type="entry name" value="HIRAN"/>
</dbReference>
<dbReference type="SUPFAM" id="SSF56024">
    <property type="entry name" value="Phospholipase D/nuclease"/>
    <property type="match status" value="2"/>
</dbReference>
<evidence type="ECO:0000256" key="1">
    <source>
        <dbReference type="ARBA" id="ARBA00022723"/>
    </source>
</evidence>
<dbReference type="STRING" id="4615.A0A199VHI4"/>
<dbReference type="InterPro" id="IPR000253">
    <property type="entry name" value="FHA_dom"/>
</dbReference>
<dbReference type="AlphaFoldDB" id="A0A199VHI4"/>
<evidence type="ECO:0000313" key="8">
    <source>
        <dbReference type="Proteomes" id="UP000092600"/>
    </source>
</evidence>
<dbReference type="Gene3D" id="3.30.870.10">
    <property type="entry name" value="Endonuclease Chain A"/>
    <property type="match status" value="2"/>
</dbReference>
<feature type="binding site" evidence="4">
    <location>
        <position position="479"/>
    </location>
    <ligand>
        <name>substrate</name>
    </ligand>
</feature>
<proteinExistence type="predicted"/>
<dbReference type="Gene3D" id="2.60.200.20">
    <property type="match status" value="1"/>
</dbReference>
<dbReference type="Pfam" id="PF08797">
    <property type="entry name" value="HIRAN"/>
    <property type="match status" value="1"/>
</dbReference>
<dbReference type="Proteomes" id="UP000092600">
    <property type="component" value="Unassembled WGS sequence"/>
</dbReference>
<dbReference type="CDD" id="cd09123">
    <property type="entry name" value="PLDc_Tdp1_2"/>
    <property type="match status" value="1"/>
</dbReference>
<dbReference type="PANTHER" id="PTHR12415:SF3">
    <property type="entry name" value="OS04G0403400 PROTEIN"/>
    <property type="match status" value="1"/>
</dbReference>
<dbReference type="Pfam" id="PF00498">
    <property type="entry name" value="FHA"/>
    <property type="match status" value="1"/>
</dbReference>
<feature type="domain" description="FHA" evidence="6">
    <location>
        <begin position="67"/>
        <end position="129"/>
    </location>
</feature>
<dbReference type="SUPFAM" id="SSF49879">
    <property type="entry name" value="SMAD/FHA domain"/>
    <property type="match status" value="1"/>
</dbReference>
<dbReference type="EMBL" id="LSRQ01001887">
    <property type="protein sequence ID" value="OAY76220.1"/>
    <property type="molecule type" value="Genomic_DNA"/>
</dbReference>
<dbReference type="CDD" id="cd00060">
    <property type="entry name" value="FHA"/>
    <property type="match status" value="1"/>
</dbReference>
<evidence type="ECO:0000256" key="2">
    <source>
        <dbReference type="ARBA" id="ARBA00022801"/>
    </source>
</evidence>
<dbReference type="PROSITE" id="PS50006">
    <property type="entry name" value="FHA_DOMAIN"/>
    <property type="match status" value="1"/>
</dbReference>
<evidence type="ECO:0000256" key="4">
    <source>
        <dbReference type="PIRSR" id="PIRSR610347-2"/>
    </source>
</evidence>
<feature type="region of interest" description="Disordered" evidence="5">
    <location>
        <begin position="1"/>
        <end position="29"/>
    </location>
</feature>
<dbReference type="GO" id="GO:0008270">
    <property type="term" value="F:zinc ion binding"/>
    <property type="evidence" value="ECO:0007669"/>
    <property type="project" value="InterPro"/>
</dbReference>
<dbReference type="GO" id="GO:0006281">
    <property type="term" value="P:DNA repair"/>
    <property type="evidence" value="ECO:0007669"/>
    <property type="project" value="InterPro"/>
</dbReference>
<dbReference type="GO" id="GO:0003676">
    <property type="term" value="F:nucleic acid binding"/>
    <property type="evidence" value="ECO:0007669"/>
    <property type="project" value="InterPro"/>
</dbReference>
<dbReference type="GO" id="GO:0016818">
    <property type="term" value="F:hydrolase activity, acting on acid anhydrides, in phosphorus-containing anhydrides"/>
    <property type="evidence" value="ECO:0007669"/>
    <property type="project" value="InterPro"/>
</dbReference>
<dbReference type="GO" id="GO:0008081">
    <property type="term" value="F:phosphoric diester hydrolase activity"/>
    <property type="evidence" value="ECO:0007669"/>
    <property type="project" value="InterPro"/>
</dbReference>
<evidence type="ECO:0000259" key="6">
    <source>
        <dbReference type="PROSITE" id="PS50006"/>
    </source>
</evidence>